<dbReference type="InterPro" id="IPR043472">
    <property type="entry name" value="Macro_dom-like"/>
</dbReference>
<keyword evidence="2" id="KW-0547">Nucleotide-binding</keyword>
<evidence type="ECO:0000313" key="6">
    <source>
        <dbReference type="Proteomes" id="UP001597368"/>
    </source>
</evidence>
<dbReference type="SMART" id="SM00506">
    <property type="entry name" value="A1pp"/>
    <property type="match status" value="1"/>
</dbReference>
<keyword evidence="6" id="KW-1185">Reference proteome</keyword>
<dbReference type="CDD" id="cd02901">
    <property type="entry name" value="Macro_Poa1p-like"/>
    <property type="match status" value="1"/>
</dbReference>
<organism evidence="5 6">
    <name type="scientific">Nonomuraea mangrovi</name>
    <dbReference type="NCBI Taxonomy" id="2316207"/>
    <lineage>
        <taxon>Bacteria</taxon>
        <taxon>Bacillati</taxon>
        <taxon>Actinomycetota</taxon>
        <taxon>Actinomycetes</taxon>
        <taxon>Streptosporangiales</taxon>
        <taxon>Streptosporangiaceae</taxon>
        <taxon>Nonomuraea</taxon>
    </lineage>
</organism>
<dbReference type="InterPro" id="IPR002589">
    <property type="entry name" value="Macro_dom"/>
</dbReference>
<dbReference type="PANTHER" id="PTHR47157">
    <property type="entry name" value="CHROMODOMAIN-HELICASE-DNA-BINDING PROTEIN 1-LIKE"/>
    <property type="match status" value="1"/>
</dbReference>
<proteinExistence type="inferred from homology"/>
<evidence type="ECO:0000256" key="1">
    <source>
        <dbReference type="ARBA" id="ARBA00007025"/>
    </source>
</evidence>
<gene>
    <name evidence="5" type="ORF">ACFSKW_30845</name>
</gene>
<evidence type="ECO:0000313" key="5">
    <source>
        <dbReference type="EMBL" id="MFD1935878.1"/>
    </source>
</evidence>
<dbReference type="PROSITE" id="PS51154">
    <property type="entry name" value="MACRO"/>
    <property type="match status" value="1"/>
</dbReference>
<feature type="domain" description="Macro" evidence="4">
    <location>
        <begin position="1"/>
        <end position="157"/>
    </location>
</feature>
<dbReference type="PANTHER" id="PTHR47157:SF1">
    <property type="entry name" value="CHROMODOMAIN-HELICASE-DNA-BINDING PROTEIN 1-LIKE"/>
    <property type="match status" value="1"/>
</dbReference>
<dbReference type="SUPFAM" id="SSF52949">
    <property type="entry name" value="Macro domain-like"/>
    <property type="match status" value="1"/>
</dbReference>
<sequence>MLSYVTGDATSPLGEGPKIICHVCNDLGRWGRGFVLALSARWPEPEDGYRAWHRSGEGFALGAVRLVEVEAELWVANMIGQHGVRATEEGPPIRYDALDRCLEALASHAVELGASVHMPRIGAGLAGGSWDLIEPIITRRLVERGIPVTVYDLPAPD</sequence>
<dbReference type="Gene3D" id="3.40.220.10">
    <property type="entry name" value="Leucine Aminopeptidase, subunit E, domain 1"/>
    <property type="match status" value="1"/>
</dbReference>
<comment type="caution">
    <text evidence="5">The sequence shown here is derived from an EMBL/GenBank/DDBJ whole genome shotgun (WGS) entry which is preliminary data.</text>
</comment>
<keyword evidence="3" id="KW-0067">ATP-binding</keyword>
<evidence type="ECO:0000256" key="3">
    <source>
        <dbReference type="ARBA" id="ARBA00022840"/>
    </source>
</evidence>
<dbReference type="InterPro" id="IPR031053">
    <property type="entry name" value="ALC1"/>
</dbReference>
<protein>
    <submittedName>
        <fullName evidence="5">Macro domain-containing protein</fullName>
    </submittedName>
</protein>
<name>A0ABW4T361_9ACTN</name>
<dbReference type="Proteomes" id="UP001597368">
    <property type="component" value="Unassembled WGS sequence"/>
</dbReference>
<comment type="similarity">
    <text evidence="1">Belongs to the SNF2/RAD54 helicase family.</text>
</comment>
<dbReference type="EMBL" id="JBHUFV010000047">
    <property type="protein sequence ID" value="MFD1935878.1"/>
    <property type="molecule type" value="Genomic_DNA"/>
</dbReference>
<evidence type="ECO:0000259" key="4">
    <source>
        <dbReference type="PROSITE" id="PS51154"/>
    </source>
</evidence>
<reference evidence="6" key="1">
    <citation type="journal article" date="2019" name="Int. J. Syst. Evol. Microbiol.">
        <title>The Global Catalogue of Microorganisms (GCM) 10K type strain sequencing project: providing services to taxonomists for standard genome sequencing and annotation.</title>
        <authorList>
            <consortium name="The Broad Institute Genomics Platform"/>
            <consortium name="The Broad Institute Genome Sequencing Center for Infectious Disease"/>
            <person name="Wu L."/>
            <person name="Ma J."/>
        </authorList>
    </citation>
    <scope>NUCLEOTIDE SEQUENCE [LARGE SCALE GENOMIC DNA]</scope>
    <source>
        <strain evidence="6">ICMP 6774ER</strain>
    </source>
</reference>
<evidence type="ECO:0000256" key="2">
    <source>
        <dbReference type="ARBA" id="ARBA00022741"/>
    </source>
</evidence>
<accession>A0ABW4T361</accession>
<dbReference type="RefSeq" id="WP_379575989.1">
    <property type="nucleotide sequence ID" value="NZ_JBHUFV010000047.1"/>
</dbReference>